<sequence>MPLGPGSATHIPLLKRAVVLALNWHAGLSFDEIVIKVHINAQTVRRIVNWVKAADKHDFEDVLSCLEDIHIGGRLARFLEGSAESVALGELSRSQKDEEHRQMPFIDIAKELNIYAAWSTLEKVFHNHHGLF</sequence>
<accession>A0A3N4K3A5</accession>
<dbReference type="EMBL" id="ML120361">
    <property type="protein sequence ID" value="RPB03839.1"/>
    <property type="molecule type" value="Genomic_DNA"/>
</dbReference>
<dbReference type="Proteomes" id="UP000276215">
    <property type="component" value="Unassembled WGS sequence"/>
</dbReference>
<evidence type="ECO:0000313" key="2">
    <source>
        <dbReference type="Proteomes" id="UP000276215"/>
    </source>
</evidence>
<organism evidence="1 2">
    <name type="scientific">Choiromyces venosus 120613-1</name>
    <dbReference type="NCBI Taxonomy" id="1336337"/>
    <lineage>
        <taxon>Eukaryota</taxon>
        <taxon>Fungi</taxon>
        <taxon>Dikarya</taxon>
        <taxon>Ascomycota</taxon>
        <taxon>Pezizomycotina</taxon>
        <taxon>Pezizomycetes</taxon>
        <taxon>Pezizales</taxon>
        <taxon>Tuberaceae</taxon>
        <taxon>Choiromyces</taxon>
    </lineage>
</organism>
<name>A0A3N4K3A5_9PEZI</name>
<dbReference type="AlphaFoldDB" id="A0A3N4K3A5"/>
<reference evidence="1 2" key="1">
    <citation type="journal article" date="2018" name="Nat. Ecol. Evol.">
        <title>Pezizomycetes genomes reveal the molecular basis of ectomycorrhizal truffle lifestyle.</title>
        <authorList>
            <person name="Murat C."/>
            <person name="Payen T."/>
            <person name="Noel B."/>
            <person name="Kuo A."/>
            <person name="Morin E."/>
            <person name="Chen J."/>
            <person name="Kohler A."/>
            <person name="Krizsan K."/>
            <person name="Balestrini R."/>
            <person name="Da Silva C."/>
            <person name="Montanini B."/>
            <person name="Hainaut M."/>
            <person name="Levati E."/>
            <person name="Barry K.W."/>
            <person name="Belfiori B."/>
            <person name="Cichocki N."/>
            <person name="Clum A."/>
            <person name="Dockter R.B."/>
            <person name="Fauchery L."/>
            <person name="Guy J."/>
            <person name="Iotti M."/>
            <person name="Le Tacon F."/>
            <person name="Lindquist E.A."/>
            <person name="Lipzen A."/>
            <person name="Malagnac F."/>
            <person name="Mello A."/>
            <person name="Molinier V."/>
            <person name="Miyauchi S."/>
            <person name="Poulain J."/>
            <person name="Riccioni C."/>
            <person name="Rubini A."/>
            <person name="Sitrit Y."/>
            <person name="Splivallo R."/>
            <person name="Traeger S."/>
            <person name="Wang M."/>
            <person name="Zifcakova L."/>
            <person name="Wipf D."/>
            <person name="Zambonelli A."/>
            <person name="Paolocci F."/>
            <person name="Nowrousian M."/>
            <person name="Ottonello S."/>
            <person name="Baldrian P."/>
            <person name="Spatafora J.W."/>
            <person name="Henrissat B."/>
            <person name="Nagy L.G."/>
            <person name="Aury J.M."/>
            <person name="Wincker P."/>
            <person name="Grigoriev I.V."/>
            <person name="Bonfante P."/>
            <person name="Martin F.M."/>
        </authorList>
    </citation>
    <scope>NUCLEOTIDE SEQUENCE [LARGE SCALE GENOMIC DNA]</scope>
    <source>
        <strain evidence="1 2">120613-1</strain>
    </source>
</reference>
<evidence type="ECO:0000313" key="1">
    <source>
        <dbReference type="EMBL" id="RPB03839.1"/>
    </source>
</evidence>
<gene>
    <name evidence="1" type="ORF">L873DRAFT_102402</name>
</gene>
<protein>
    <submittedName>
        <fullName evidence="1">Uncharacterized protein</fullName>
    </submittedName>
</protein>
<keyword evidence="2" id="KW-1185">Reference proteome</keyword>
<proteinExistence type="predicted"/>